<dbReference type="Proteomes" id="UP000384354">
    <property type="component" value="Unassembled WGS sequence"/>
</dbReference>
<dbReference type="SUPFAM" id="SSF89392">
    <property type="entry name" value="Prokaryotic lipoproteins and lipoprotein localization factors"/>
    <property type="match status" value="1"/>
</dbReference>
<dbReference type="CDD" id="cd16325">
    <property type="entry name" value="LolA"/>
    <property type="match status" value="1"/>
</dbReference>
<protein>
    <submittedName>
        <fullName evidence="3">Outer-membrane lipoprotein carrier protein</fullName>
    </submittedName>
</protein>
<dbReference type="EMBL" id="CABPSL010000004">
    <property type="protein sequence ID" value="VVD90500.1"/>
    <property type="molecule type" value="Genomic_DNA"/>
</dbReference>
<dbReference type="OrthoDB" id="7025041at2"/>
<feature type="signal peptide" evidence="2">
    <location>
        <begin position="1"/>
        <end position="30"/>
    </location>
</feature>
<keyword evidence="1 2" id="KW-0732">Signal</keyword>
<dbReference type="AlphaFoldDB" id="A0A5E4TRE5"/>
<proteinExistence type="predicted"/>
<name>A0A5E4TRE5_9BURK</name>
<evidence type="ECO:0000313" key="4">
    <source>
        <dbReference type="Proteomes" id="UP000384354"/>
    </source>
</evidence>
<evidence type="ECO:0000313" key="3">
    <source>
        <dbReference type="EMBL" id="VVD90500.1"/>
    </source>
</evidence>
<dbReference type="Gene3D" id="2.50.20.10">
    <property type="entry name" value="Lipoprotein localisation LolA/LolB/LppX"/>
    <property type="match status" value="1"/>
</dbReference>
<accession>A0A5E4TRE5</accession>
<evidence type="ECO:0000256" key="1">
    <source>
        <dbReference type="ARBA" id="ARBA00022729"/>
    </source>
</evidence>
<evidence type="ECO:0000256" key="2">
    <source>
        <dbReference type="SAM" id="SignalP"/>
    </source>
</evidence>
<dbReference type="Pfam" id="PF19574">
    <property type="entry name" value="LolA_3"/>
    <property type="match status" value="1"/>
</dbReference>
<dbReference type="InterPro" id="IPR004564">
    <property type="entry name" value="OM_lipoprot_carrier_LolA-like"/>
</dbReference>
<feature type="chain" id="PRO_5022675407" evidence="2">
    <location>
        <begin position="31"/>
        <end position="229"/>
    </location>
</feature>
<gene>
    <name evidence="3" type="primary">lolA_1</name>
    <name evidence="3" type="ORF">PCE31106_01591</name>
</gene>
<organism evidence="3 4">
    <name type="scientific">Pandoraea cepalis</name>
    <dbReference type="NCBI Taxonomy" id="2508294"/>
    <lineage>
        <taxon>Bacteria</taxon>
        <taxon>Pseudomonadati</taxon>
        <taxon>Pseudomonadota</taxon>
        <taxon>Betaproteobacteria</taxon>
        <taxon>Burkholderiales</taxon>
        <taxon>Burkholderiaceae</taxon>
        <taxon>Pandoraea</taxon>
    </lineage>
</organism>
<dbReference type="InterPro" id="IPR029046">
    <property type="entry name" value="LolA/LolB/LppX"/>
</dbReference>
<reference evidence="3 4" key="1">
    <citation type="submission" date="2019-08" db="EMBL/GenBank/DDBJ databases">
        <authorList>
            <person name="Peeters C."/>
        </authorList>
    </citation>
    <scope>NUCLEOTIDE SEQUENCE [LARGE SCALE GENOMIC DNA]</scope>
    <source>
        <strain evidence="3 4">LMG 31106</strain>
    </source>
</reference>
<sequence>MGRHLMPRATSVLALALLVGVGLSSAPAVATETETAPVAASAAADSALLQRILAQVSAHPVVHADFVQTRTSALLTAPALTRGTLVFARERGVIWQVRSPQPQGYVYGRQRSARIDADGKLLSLDGQPSAISQQINEWANAFMQGDTSGLASQFGISVTGTLRRWQVVLTPAQPQIAQAMRRLTLSGDTTVRTVTLETRRGETVQWQFDKVRTGDTLDVQAQRLLRMVE</sequence>
<keyword evidence="3" id="KW-0449">Lipoprotein</keyword>
<dbReference type="RefSeq" id="WP_017234801.1">
    <property type="nucleotide sequence ID" value="NZ_CABPSL010000004.1"/>
</dbReference>